<keyword evidence="1" id="KW-0472">Membrane</keyword>
<proteinExistence type="predicted"/>
<reference evidence="2 3" key="1">
    <citation type="submission" date="2017-04" db="EMBL/GenBank/DDBJ databases">
        <title>Kefir bacterial isolates.</title>
        <authorList>
            <person name="Kim Y."/>
            <person name="Blasche S."/>
            <person name="Patil K.R."/>
        </authorList>
    </citation>
    <scope>NUCLEOTIDE SEQUENCE [LARGE SCALE GENOMIC DNA]</scope>
    <source>
        <strain evidence="2 3">OG2</strain>
    </source>
</reference>
<evidence type="ECO:0000256" key="1">
    <source>
        <dbReference type="SAM" id="Phobius"/>
    </source>
</evidence>
<gene>
    <name evidence="2" type="ORF">B8W88_02845</name>
</gene>
<dbReference type="EMBL" id="NCWV01000003">
    <property type="protein sequence ID" value="PAK89711.1"/>
    <property type="molecule type" value="Genomic_DNA"/>
</dbReference>
<feature type="transmembrane region" description="Helical" evidence="1">
    <location>
        <begin position="198"/>
        <end position="217"/>
    </location>
</feature>
<evidence type="ECO:0000313" key="3">
    <source>
        <dbReference type="Proteomes" id="UP000215635"/>
    </source>
</evidence>
<comment type="caution">
    <text evidence="2">The sequence shown here is derived from an EMBL/GenBank/DDBJ whole genome shotgun (WGS) entry which is preliminary data.</text>
</comment>
<protein>
    <submittedName>
        <fullName evidence="2">Uncharacterized protein</fullName>
    </submittedName>
</protein>
<accession>A0AAQ0R724</accession>
<keyword evidence="1" id="KW-1133">Transmembrane helix</keyword>
<name>A0AAQ0R724_9LACT</name>
<keyword evidence="1" id="KW-0812">Transmembrane</keyword>
<evidence type="ECO:0000313" key="2">
    <source>
        <dbReference type="EMBL" id="PAK89711.1"/>
    </source>
</evidence>
<dbReference type="Proteomes" id="UP000215635">
    <property type="component" value="Unassembled WGS sequence"/>
</dbReference>
<organism evidence="2 3">
    <name type="scientific">Lactococcus lactis</name>
    <dbReference type="NCBI Taxonomy" id="1358"/>
    <lineage>
        <taxon>Bacteria</taxon>
        <taxon>Bacillati</taxon>
        <taxon>Bacillota</taxon>
        <taxon>Bacilli</taxon>
        <taxon>Lactobacillales</taxon>
        <taxon>Streptococcaceae</taxon>
        <taxon>Lactococcus</taxon>
    </lineage>
</organism>
<dbReference type="AlphaFoldDB" id="A0AAQ0R724"/>
<sequence>MEFSNLYERDYFKYKTFVKERKFLFEDNQFKNLEKIYIKLYTISELLNLLDGIDKKSMIGDFSKELKNSLVISFDLLNMNYLNSSKQILRSSIESFFRLSLSILRFYEYRKNISNKIYGSTDSLKKLKSLYTGQAVYRLTSGTINYFEDTDIISTIKILNDCYSELSGNVHVNATTNFSPQKFLEDYSKFDNETIMNFINFYLEVINCIAIALFYLLKVLDIPVTKRQIQVVEMGLDNNMELVLNKIF</sequence>
<dbReference type="RefSeq" id="WP_003132962.1">
    <property type="nucleotide sequence ID" value="NZ_CP120842.1"/>
</dbReference>